<feature type="compositionally biased region" description="Basic and acidic residues" evidence="1">
    <location>
        <begin position="310"/>
        <end position="327"/>
    </location>
</feature>
<feature type="region of interest" description="Disordered" evidence="1">
    <location>
        <begin position="37"/>
        <end position="97"/>
    </location>
</feature>
<dbReference type="EMBL" id="KQ235353">
    <property type="protein sequence ID" value="KNA00092.1"/>
    <property type="molecule type" value="Genomic_DNA"/>
</dbReference>
<dbReference type="Proteomes" id="UP000053239">
    <property type="component" value="Unassembled WGS sequence"/>
</dbReference>
<accession>A0A0J9TXC2</accession>
<feature type="region of interest" description="Disordered" evidence="1">
    <location>
        <begin position="297"/>
        <end position="340"/>
    </location>
</feature>
<reference evidence="2 3" key="1">
    <citation type="submission" date="2011-09" db="EMBL/GenBank/DDBJ databases">
        <title>The Genome Sequence of Plasmodium vivax North Korean.</title>
        <authorList>
            <consortium name="The Broad Institute Genome Sequencing Platform"/>
            <consortium name="The Broad Institute Genome Sequencing Center for Infectious Disease"/>
            <person name="Neafsey D."/>
            <person name="Carlton J."/>
            <person name="Barnwell J."/>
            <person name="Collins W."/>
            <person name="Escalante A."/>
            <person name="Mullikin J."/>
            <person name="Saul A."/>
            <person name="Guigo R."/>
            <person name="Camara F."/>
            <person name="Young S.K."/>
            <person name="Zeng Q."/>
            <person name="Gargeya S."/>
            <person name="Fitzgerald M."/>
            <person name="Haas B."/>
            <person name="Abouelleil A."/>
            <person name="Alvarado L."/>
            <person name="Arachchi H.M."/>
            <person name="Berlin A."/>
            <person name="Brown A."/>
            <person name="Chapman S.B."/>
            <person name="Chen Z."/>
            <person name="Dunbar C."/>
            <person name="Freedman E."/>
            <person name="Gearin G."/>
            <person name="Gellesch M."/>
            <person name="Goldberg J."/>
            <person name="Griggs A."/>
            <person name="Gujja S."/>
            <person name="Heiman D."/>
            <person name="Howarth C."/>
            <person name="Larson L."/>
            <person name="Lui A."/>
            <person name="MacDonald P.J.P."/>
            <person name="Montmayeur A."/>
            <person name="Murphy C."/>
            <person name="Neiman D."/>
            <person name="Pearson M."/>
            <person name="Priest M."/>
            <person name="Roberts A."/>
            <person name="Saif S."/>
            <person name="Shea T."/>
            <person name="Shenoy N."/>
            <person name="Sisk P."/>
            <person name="Stolte C."/>
            <person name="Sykes S."/>
            <person name="Wortman J."/>
            <person name="Nusbaum C."/>
            <person name="Birren B."/>
        </authorList>
    </citation>
    <scope>NUCLEOTIDE SEQUENCE [LARGE SCALE GENOMIC DNA]</scope>
    <source>
        <strain evidence="2 3">North Korean</strain>
    </source>
</reference>
<dbReference type="OrthoDB" id="378443at2759"/>
<organism evidence="2 3">
    <name type="scientific">Plasmodium vivax North Korean</name>
    <dbReference type="NCBI Taxonomy" id="1035514"/>
    <lineage>
        <taxon>Eukaryota</taxon>
        <taxon>Sar</taxon>
        <taxon>Alveolata</taxon>
        <taxon>Apicomplexa</taxon>
        <taxon>Aconoidasida</taxon>
        <taxon>Haemosporida</taxon>
        <taxon>Plasmodiidae</taxon>
        <taxon>Plasmodium</taxon>
        <taxon>Plasmodium (Plasmodium)</taxon>
    </lineage>
</organism>
<feature type="compositionally biased region" description="Basic and acidic residues" evidence="1">
    <location>
        <begin position="83"/>
        <end position="97"/>
    </location>
</feature>
<feature type="compositionally biased region" description="Polar residues" evidence="1">
    <location>
        <begin position="595"/>
        <end position="610"/>
    </location>
</feature>
<feature type="region of interest" description="Disordered" evidence="1">
    <location>
        <begin position="879"/>
        <end position="899"/>
    </location>
</feature>
<feature type="compositionally biased region" description="Basic residues" evidence="1">
    <location>
        <begin position="40"/>
        <end position="54"/>
    </location>
</feature>
<feature type="compositionally biased region" description="Basic residues" evidence="1">
    <location>
        <begin position="694"/>
        <end position="703"/>
    </location>
</feature>
<protein>
    <submittedName>
        <fullName evidence="2">Uncharacterized protein</fullName>
    </submittedName>
</protein>
<feature type="compositionally biased region" description="Basic and acidic residues" evidence="1">
    <location>
        <begin position="501"/>
        <end position="513"/>
    </location>
</feature>
<evidence type="ECO:0000313" key="2">
    <source>
        <dbReference type="EMBL" id="KNA00092.1"/>
    </source>
</evidence>
<proteinExistence type="predicted"/>
<feature type="compositionally biased region" description="Basic and acidic residues" evidence="1">
    <location>
        <begin position="879"/>
        <end position="898"/>
    </location>
</feature>
<gene>
    <name evidence="2" type="ORF">PVNG_02088</name>
</gene>
<feature type="region of interest" description="Disordered" evidence="1">
    <location>
        <begin position="484"/>
        <end position="513"/>
    </location>
</feature>
<sequence>MNSTDEINNEENRVCHHNLRKNRKPRSYDFEYFDESLNRQKGKKRGRKRGRKPKNALSVISKSVDSTNVDERVKRPYIRKKSKDTSVHEQEDVENEKSEDYIVHKNEHVEDNKLLNVPAVRPKGRRRRKNFNIDKSMHLLNSNVPLRNSNIKIDRICEYLSYKTNTTWRYMGSTVKFRLINDQQEKYIFLKNMKKHIIFEIIKIAMFALLRVNLNDNNIYTLHTEGKKKPSRENPNKRSNTSRGKRPSEDKTAEGNNYTGSVLHPSGTEQHDNNTRSSNGHVHCSYYYYSKHKAGSGGSAKGLRRASSHGSERGQVHHRDTDVHHSSYNDNSAGITHGGFNNMKNQLPRESDMPPTCTYGHYDVMEDIHKRLQEKNDILNQGVTVSEILDFVKEKYEKYYENVKQYIVTTLNIYCALNIFKLIRRGRYAICRFEHFNIFKVKYFKKYFKFFYSLKGEEEILMNFKNYLKSFYYGKTVRQLRAASNGHVGRPAGSGRGRRSYSKEGTSKGAREAAREVVCEAAREAACEAAREEADEVTHGEAHEGAKEKRRTSPRTSTRMSPRTTPQGTPEASPQTSRKASPQPKQKMSREPEDSAQNGTIKEEQGQMNDESPEKNKSVNHENAAGDITCPDNTIDNATVERRNSNVSLASKTVKSEPDGDKNDPAVNAPSNEANNTRKSKSRAKNGPKEPKTRAKQKKKKGKGSNTLATSYDEEKIKNVCIDLNKINVKCIKVVYGMKHFFCSYDTKETNDEEFEIIKVQKKYDLLRRSSFANMNLRYNFLSGSKRLQSRNVVNYNEDNYGSMGTKNLLLRNDSSVNVNVNLNTDEQMGKQPQYGKQKKQNYEDDVMKHEKYNSVNFNISYKTLRKKMICVRHYVSTTKKEERSHKPKNELKGKDKLPTVSNDSLIQTCSINSNMSNVISVDGLSSMNFESHCSQ</sequence>
<feature type="compositionally biased region" description="Basic residues" evidence="1">
    <location>
        <begin position="15"/>
        <end position="25"/>
    </location>
</feature>
<feature type="region of interest" description="Disordered" evidence="1">
    <location>
        <begin position="1"/>
        <end position="25"/>
    </location>
</feature>
<name>A0A0J9TXC2_PLAVI</name>
<dbReference type="AlphaFoldDB" id="A0A0J9TXC2"/>
<feature type="compositionally biased region" description="Polar residues" evidence="1">
    <location>
        <begin position="567"/>
        <end position="586"/>
    </location>
</feature>
<feature type="compositionally biased region" description="Basic and acidic residues" evidence="1">
    <location>
        <begin position="654"/>
        <end position="664"/>
    </location>
</feature>
<feature type="region of interest" description="Disordered" evidence="1">
    <location>
        <begin position="225"/>
        <end position="278"/>
    </location>
</feature>
<feature type="compositionally biased region" description="Low complexity" evidence="1">
    <location>
        <begin position="554"/>
        <end position="566"/>
    </location>
</feature>
<feature type="compositionally biased region" description="Basic and acidic residues" evidence="1">
    <location>
        <begin position="530"/>
        <end position="547"/>
    </location>
</feature>
<evidence type="ECO:0000313" key="3">
    <source>
        <dbReference type="Proteomes" id="UP000053239"/>
    </source>
</evidence>
<feature type="compositionally biased region" description="Polar residues" evidence="1">
    <location>
        <begin position="58"/>
        <end position="67"/>
    </location>
</feature>
<evidence type="ECO:0000256" key="1">
    <source>
        <dbReference type="SAM" id="MobiDB-lite"/>
    </source>
</evidence>
<feature type="region of interest" description="Disordered" evidence="1">
    <location>
        <begin position="530"/>
        <end position="707"/>
    </location>
</feature>
<feature type="compositionally biased region" description="Basic and acidic residues" evidence="1">
    <location>
        <begin position="225"/>
        <end position="236"/>
    </location>
</feature>